<evidence type="ECO:0000313" key="3">
    <source>
        <dbReference type="Proteomes" id="UP000244929"/>
    </source>
</evidence>
<sequence length="167" mass="19218">MANWCSNWVIFQGDENALGNIRELFSGMKAKEESTGHGQLPEFTDTDGGYFFNIYFEEDELCVYQYETKWAPNTEALVSIAKHYGAAFTQDYEESGCLVFGKAKFEDGLLEDICLDNDDFDAYVYDDEQDAYYFEGETYESNLEILETLLERKARINDIEVQADESL</sequence>
<dbReference type="RefSeq" id="WP_108778990.1">
    <property type="nucleotide sequence ID" value="NZ_CP029186.1"/>
</dbReference>
<name>A0A2S1R0W2_9FLAO</name>
<dbReference type="EMBL" id="CP029186">
    <property type="protein sequence ID" value="AWH86267.1"/>
    <property type="molecule type" value="Genomic_DNA"/>
</dbReference>
<proteinExistence type="predicted"/>
<protein>
    <recommendedName>
        <fullName evidence="1">YubB ferredoxin-like domain-containing protein</fullName>
    </recommendedName>
</protein>
<dbReference type="AlphaFoldDB" id="A0A2S1R0W2"/>
<gene>
    <name evidence="2" type="ORF">HYN59_14625</name>
</gene>
<evidence type="ECO:0000313" key="2">
    <source>
        <dbReference type="EMBL" id="AWH86267.1"/>
    </source>
</evidence>
<keyword evidence="3" id="KW-1185">Reference proteome</keyword>
<reference evidence="2 3" key="1">
    <citation type="submission" date="2018-04" db="EMBL/GenBank/DDBJ databases">
        <title>Genome sequencing of Flavobacterium sp. HYN0059.</title>
        <authorList>
            <person name="Yi H."/>
            <person name="Baek C."/>
        </authorList>
    </citation>
    <scope>NUCLEOTIDE SEQUENCE [LARGE SCALE GENOMIC DNA]</scope>
    <source>
        <strain evidence="2 3">HYN0059</strain>
    </source>
</reference>
<accession>A0A2S1R0W2</accession>
<dbReference type="InterPro" id="IPR041329">
    <property type="entry name" value="YubB_C"/>
</dbReference>
<dbReference type="Pfam" id="PF18406">
    <property type="entry name" value="DUF1281_C"/>
    <property type="match status" value="1"/>
</dbReference>
<feature type="domain" description="YubB ferredoxin-like" evidence="1">
    <location>
        <begin position="51"/>
        <end position="135"/>
    </location>
</feature>
<organism evidence="2 3">
    <name type="scientific">Flavobacterium album</name>
    <dbReference type="NCBI Taxonomy" id="2175091"/>
    <lineage>
        <taxon>Bacteria</taxon>
        <taxon>Pseudomonadati</taxon>
        <taxon>Bacteroidota</taxon>
        <taxon>Flavobacteriia</taxon>
        <taxon>Flavobacteriales</taxon>
        <taxon>Flavobacteriaceae</taxon>
        <taxon>Flavobacterium</taxon>
    </lineage>
</organism>
<evidence type="ECO:0000259" key="1">
    <source>
        <dbReference type="Pfam" id="PF18406"/>
    </source>
</evidence>
<dbReference type="KEGG" id="falb:HYN59_14625"/>
<dbReference type="Proteomes" id="UP000244929">
    <property type="component" value="Chromosome"/>
</dbReference>
<dbReference type="OrthoDB" id="1248468at2"/>